<feature type="compositionally biased region" description="Basic residues" evidence="3">
    <location>
        <begin position="1"/>
        <end position="19"/>
    </location>
</feature>
<evidence type="ECO:0000256" key="3">
    <source>
        <dbReference type="SAM" id="MobiDB-lite"/>
    </source>
</evidence>
<feature type="compositionally biased region" description="Low complexity" evidence="3">
    <location>
        <begin position="37"/>
        <end position="49"/>
    </location>
</feature>
<dbReference type="Gene3D" id="3.10.450.50">
    <property type="match status" value="1"/>
</dbReference>
<dbReference type="PANTHER" id="PTHR37042:SF4">
    <property type="entry name" value="OUTER MEMBRANE PROTEIN RV1973"/>
    <property type="match status" value="1"/>
</dbReference>
<dbReference type="SUPFAM" id="SSF54427">
    <property type="entry name" value="NTF2-like"/>
    <property type="match status" value="1"/>
</dbReference>
<evidence type="ECO:0000313" key="4">
    <source>
        <dbReference type="EMBL" id="GAA0933832.1"/>
    </source>
</evidence>
<comment type="caution">
    <text evidence="4">The sequence shown here is derived from an EMBL/GenBank/DDBJ whole genome shotgun (WGS) entry which is preliminary data.</text>
</comment>
<dbReference type="EMBL" id="BAAAHP010000069">
    <property type="protein sequence ID" value="GAA0933832.1"/>
    <property type="molecule type" value="Genomic_DNA"/>
</dbReference>
<gene>
    <name evidence="4" type="ORF">GCM10009559_23850</name>
</gene>
<dbReference type="InterPro" id="IPR032710">
    <property type="entry name" value="NTF2-like_dom_sf"/>
</dbReference>
<evidence type="ECO:0000256" key="2">
    <source>
        <dbReference type="ARBA" id="ARBA00023136"/>
    </source>
</evidence>
<organism evidence="4 5">
    <name type="scientific">Pseudonocardia zijingensis</name>
    <dbReference type="NCBI Taxonomy" id="153376"/>
    <lineage>
        <taxon>Bacteria</taxon>
        <taxon>Bacillati</taxon>
        <taxon>Actinomycetota</taxon>
        <taxon>Actinomycetes</taxon>
        <taxon>Pseudonocardiales</taxon>
        <taxon>Pseudonocardiaceae</taxon>
        <taxon>Pseudonocardia</taxon>
    </lineage>
</organism>
<dbReference type="Proteomes" id="UP001499967">
    <property type="component" value="Unassembled WGS sequence"/>
</dbReference>
<feature type="region of interest" description="Disordered" evidence="3">
    <location>
        <begin position="1"/>
        <end position="144"/>
    </location>
</feature>
<evidence type="ECO:0008006" key="6">
    <source>
        <dbReference type="Google" id="ProtNLM"/>
    </source>
</evidence>
<feature type="compositionally biased region" description="Acidic residues" evidence="3">
    <location>
        <begin position="123"/>
        <end position="141"/>
    </location>
</feature>
<keyword evidence="5" id="KW-1185">Reference proteome</keyword>
<dbReference type="RefSeq" id="WP_343941380.1">
    <property type="nucleotide sequence ID" value="NZ_BAAAHP010000069.1"/>
</dbReference>
<reference evidence="4 5" key="1">
    <citation type="journal article" date="2019" name="Int. J. Syst. Evol. Microbiol.">
        <title>The Global Catalogue of Microorganisms (GCM) 10K type strain sequencing project: providing services to taxonomists for standard genome sequencing and annotation.</title>
        <authorList>
            <consortium name="The Broad Institute Genomics Platform"/>
            <consortium name="The Broad Institute Genome Sequencing Center for Infectious Disease"/>
            <person name="Wu L."/>
            <person name="Ma J."/>
        </authorList>
    </citation>
    <scope>NUCLEOTIDE SEQUENCE [LARGE SCALE GENOMIC DNA]</scope>
    <source>
        <strain evidence="4 5">JCM 11117</strain>
    </source>
</reference>
<accession>A0ABN1PVU2</accession>
<proteinExistence type="predicted"/>
<sequence length="322" mass="34092">MPPRPRSPRPRPNPARRPRVAGLTPTVPRPAERAEDPATAPEAAAPAPEDQGERARPKPRPKRVRPPRDAEAAAEKTAGETPDRTERMPVVDAEEPAEPAGKPRRKPAAVRERPRPAETAGPAEDDDTEAPESGETAEADETAGRAARVGEVLRRHAVPLLAVAAVVLATVAVVAGIQDARLRGTPAAANTALVDVGATAEVAGQLSDAVEAVYSFDFARLDENERAARDVITPEFAADFDRLFGEVRARAPQQQAVVSATVTHTAVKEITGDRAVMVAFVDQQATRAAPDAESQQLAAAGRLTVTGERVDGRWRIAAVTPL</sequence>
<evidence type="ECO:0000256" key="1">
    <source>
        <dbReference type="ARBA" id="ARBA00004370"/>
    </source>
</evidence>
<evidence type="ECO:0000313" key="5">
    <source>
        <dbReference type="Proteomes" id="UP001499967"/>
    </source>
</evidence>
<protein>
    <recommendedName>
        <fullName evidence="6">Mce-associated membrane protein</fullName>
    </recommendedName>
</protein>
<dbReference type="PANTHER" id="PTHR37042">
    <property type="entry name" value="OUTER MEMBRANE PROTEIN RV1973"/>
    <property type="match status" value="1"/>
</dbReference>
<comment type="subcellular location">
    <subcellularLocation>
        <location evidence="1">Membrane</location>
    </subcellularLocation>
</comment>
<name>A0ABN1PVU2_9PSEU</name>
<feature type="compositionally biased region" description="Basic and acidic residues" evidence="3">
    <location>
        <begin position="66"/>
        <end position="89"/>
    </location>
</feature>
<keyword evidence="2" id="KW-0472">Membrane</keyword>